<comment type="catalytic activity">
    <reaction evidence="1 14">
        <text>[HPr protein]-L-serine + ATP = [HPr protein]-O-phospho-L-serine + ADP + H(+)</text>
        <dbReference type="Rhea" id="RHEA:46600"/>
        <dbReference type="Rhea" id="RHEA-COMP:11602"/>
        <dbReference type="Rhea" id="RHEA-COMP:11603"/>
        <dbReference type="ChEBI" id="CHEBI:15378"/>
        <dbReference type="ChEBI" id="CHEBI:29999"/>
        <dbReference type="ChEBI" id="CHEBI:30616"/>
        <dbReference type="ChEBI" id="CHEBI:83421"/>
        <dbReference type="ChEBI" id="CHEBI:456216"/>
    </reaction>
</comment>
<dbReference type="eggNOG" id="COG1493">
    <property type="taxonomic scope" value="Bacteria"/>
</dbReference>
<dbReference type="PANTHER" id="PTHR30305">
    <property type="entry name" value="PROTEIN YJDM-RELATED"/>
    <property type="match status" value="1"/>
</dbReference>
<feature type="domain" description="HPr(Ser) kinase/phosphorylase N-terminal" evidence="15">
    <location>
        <begin position="20"/>
        <end position="135"/>
    </location>
</feature>
<dbReference type="CDD" id="cd01918">
    <property type="entry name" value="HprK_C"/>
    <property type="match status" value="1"/>
</dbReference>
<dbReference type="AlphaFoldDB" id="B4D5T4"/>
<dbReference type="RefSeq" id="WP_006981597.1">
    <property type="nucleotide sequence ID" value="NZ_ABVL01000014.1"/>
</dbReference>
<feature type="binding site" evidence="14">
    <location>
        <position position="171"/>
    </location>
    <ligand>
        <name>Mg(2+)</name>
        <dbReference type="ChEBI" id="CHEBI:18420"/>
    </ligand>
</feature>
<dbReference type="GO" id="GO:0005524">
    <property type="term" value="F:ATP binding"/>
    <property type="evidence" value="ECO:0007669"/>
    <property type="project" value="UniProtKB-UniRule"/>
</dbReference>
<keyword evidence="8 14" id="KW-0547">Nucleotide-binding</keyword>
<evidence type="ECO:0000256" key="11">
    <source>
        <dbReference type="ARBA" id="ARBA00022842"/>
    </source>
</evidence>
<comment type="caution">
    <text evidence="14">Lacks conserved residue(s) required for the propagation of feature annotation.</text>
</comment>
<evidence type="ECO:0000256" key="2">
    <source>
        <dbReference type="ARBA" id="ARBA00001946"/>
    </source>
</evidence>
<evidence type="ECO:0000313" key="18">
    <source>
        <dbReference type="Proteomes" id="UP000005824"/>
    </source>
</evidence>
<evidence type="ECO:0000256" key="6">
    <source>
        <dbReference type="ARBA" id="ARBA00022679"/>
    </source>
</evidence>
<evidence type="ECO:0000256" key="14">
    <source>
        <dbReference type="HAMAP-Rule" id="MF_01249"/>
    </source>
</evidence>
<evidence type="ECO:0000256" key="3">
    <source>
        <dbReference type="ARBA" id="ARBA00006883"/>
    </source>
</evidence>
<dbReference type="InterPro" id="IPR027417">
    <property type="entry name" value="P-loop_NTPase"/>
</dbReference>
<evidence type="ECO:0000256" key="4">
    <source>
        <dbReference type="ARBA" id="ARBA00011643"/>
    </source>
</evidence>
<evidence type="ECO:0000256" key="1">
    <source>
        <dbReference type="ARBA" id="ARBA00001120"/>
    </source>
</evidence>
<keyword evidence="6 14" id="KW-0808">Transferase</keyword>
<dbReference type="FunFam" id="3.40.50.300:FF:000174">
    <property type="entry name" value="HPr kinase/phosphorylase"/>
    <property type="match status" value="1"/>
</dbReference>
<evidence type="ECO:0000256" key="8">
    <source>
        <dbReference type="ARBA" id="ARBA00022741"/>
    </source>
</evidence>
<feature type="active site" evidence="14">
    <location>
        <position position="170"/>
    </location>
</feature>
<comment type="cofactor">
    <cofactor evidence="2 14">
        <name>Mg(2+)</name>
        <dbReference type="ChEBI" id="CHEBI:18420"/>
    </cofactor>
</comment>
<sequence length="320" mass="35485">MSSSEAKHPNLSVGEFYTRHSESLQMKLIGPTVGFDRRIREPTINRPGLALSGFFSYFADRRIQVLGSAELSYLKSLSEADARARCKALCSRQIPCLVVSRSAKPPTALTEEAEAAGIAVFRTPMVTMKFINAATLALEFDFAPTKSEYGSMMDIMGVGTLIRGSSGIGKSECVLGLIERGHSLVSDDMTRFRALEGRELVGTSPDLTRNHMEIRGLGVINVMSIFGIGSVRHEKRLDLIVTLKDWQELEDVDRIGLDQEFFELLDILIPHVTIPVRTGRDLARLVEVAALDQKLKSTGQNSAVEFNQRLLNLMQKKKEQ</sequence>
<dbReference type="GO" id="GO:0004674">
    <property type="term" value="F:protein serine/threonine kinase activity"/>
    <property type="evidence" value="ECO:0007669"/>
    <property type="project" value="UniProtKB-KW"/>
</dbReference>
<protein>
    <recommendedName>
        <fullName evidence="14">HPr kinase/phosphorylase</fullName>
        <shortName evidence="14">HPrK/P</shortName>
        <ecNumber evidence="14">2.7.11.-</ecNumber>
        <ecNumber evidence="14">2.7.4.-</ecNumber>
    </recommendedName>
    <alternativeName>
        <fullName evidence="14">HPr(Ser) kinase/phosphorylase</fullName>
    </alternativeName>
</protein>
<dbReference type="GO" id="GO:0004712">
    <property type="term" value="F:protein serine/threonine/tyrosine kinase activity"/>
    <property type="evidence" value="ECO:0007669"/>
    <property type="project" value="UniProtKB-UniRule"/>
</dbReference>
<feature type="active site" evidence="14">
    <location>
        <position position="254"/>
    </location>
</feature>
<dbReference type="InParanoid" id="B4D5T4"/>
<dbReference type="Pfam" id="PF07475">
    <property type="entry name" value="Hpr_kinase_C"/>
    <property type="match status" value="1"/>
</dbReference>
<dbReference type="NCBIfam" id="TIGR00679">
    <property type="entry name" value="hpr-ser"/>
    <property type="match status" value="1"/>
</dbReference>
<keyword evidence="5 14" id="KW-0723">Serine/threonine-protein kinase</keyword>
<feature type="region of interest" description="Important for the catalytic mechanism of dephosphorylation" evidence="14">
    <location>
        <begin position="275"/>
        <end position="280"/>
    </location>
</feature>
<comment type="miscellaneous">
    <text evidence="14">Both phosphorylation and phosphorolysis are carried out by the same active site and suggest a common mechanism for both reactions.</text>
</comment>
<name>B4D5T4_9BACT</name>
<dbReference type="GO" id="GO:0000155">
    <property type="term" value="F:phosphorelay sensor kinase activity"/>
    <property type="evidence" value="ECO:0007669"/>
    <property type="project" value="InterPro"/>
</dbReference>
<dbReference type="InterPro" id="IPR028979">
    <property type="entry name" value="Ser_kin/Pase_Hpr-like_N_sf"/>
</dbReference>
<evidence type="ECO:0000256" key="10">
    <source>
        <dbReference type="ARBA" id="ARBA00022840"/>
    </source>
</evidence>
<feature type="active site" description="Proton acceptor; for phosphorylation activity. Proton donor; for dephosphorylation activity" evidence="14">
    <location>
        <position position="188"/>
    </location>
</feature>
<proteinExistence type="inferred from homology"/>
<keyword evidence="12 14" id="KW-0511">Multifunctional enzyme</keyword>
<feature type="region of interest" description="Important for the catalytic mechanism of both phosphorylation and dephosphorylation" evidence="14">
    <location>
        <begin position="212"/>
        <end position="221"/>
    </location>
</feature>
<keyword evidence="10 14" id="KW-0067">ATP-binding</keyword>
<dbReference type="InterPro" id="IPR011126">
    <property type="entry name" value="Hpr_kin/Pase_Hpr_N"/>
</dbReference>
<feature type="binding site" evidence="14">
    <location>
        <position position="213"/>
    </location>
    <ligand>
        <name>Mg(2+)</name>
        <dbReference type="ChEBI" id="CHEBI:18420"/>
    </ligand>
</feature>
<comment type="subunit">
    <text evidence="4 14">Homohexamer.</text>
</comment>
<dbReference type="GO" id="GO:0000287">
    <property type="term" value="F:magnesium ion binding"/>
    <property type="evidence" value="ECO:0007669"/>
    <property type="project" value="UniProtKB-UniRule"/>
</dbReference>
<dbReference type="Proteomes" id="UP000005824">
    <property type="component" value="Unassembled WGS sequence"/>
</dbReference>
<feature type="binding site" evidence="14">
    <location>
        <begin position="164"/>
        <end position="171"/>
    </location>
    <ligand>
        <name>ATP</name>
        <dbReference type="ChEBI" id="CHEBI:30616"/>
    </ligand>
</feature>
<comment type="similarity">
    <text evidence="3 14">Belongs to the HPrK/P family.</text>
</comment>
<evidence type="ECO:0000259" key="16">
    <source>
        <dbReference type="Pfam" id="PF07475"/>
    </source>
</evidence>
<evidence type="ECO:0000313" key="17">
    <source>
        <dbReference type="EMBL" id="EDY18137.1"/>
    </source>
</evidence>
<dbReference type="SUPFAM" id="SSF53795">
    <property type="entry name" value="PEP carboxykinase-like"/>
    <property type="match status" value="1"/>
</dbReference>
<comment type="caution">
    <text evidence="17">The sequence shown here is derived from an EMBL/GenBank/DDBJ whole genome shotgun (WGS) entry which is preliminary data.</text>
</comment>
<keyword evidence="9 14" id="KW-0418">Kinase</keyword>
<comment type="function">
    <text evidence="14">Catalyzes the ATP- as well as the pyrophosphate-dependent phosphorylation of a specific serine residue in HPr, a phosphocarrier protein of the phosphoenolpyruvate-dependent sugar phosphotransferase system (PTS). HprK/P also catalyzes the pyrophosphate-producing, inorganic phosphate-dependent dephosphorylation (phosphorolysis) of seryl-phosphorylated HPr (P-Ser-HPr).</text>
</comment>
<evidence type="ECO:0000259" key="15">
    <source>
        <dbReference type="Pfam" id="PF02603"/>
    </source>
</evidence>
<feature type="domain" description="HPr kinase/phosphorylase C-terminal" evidence="16">
    <location>
        <begin position="142"/>
        <end position="309"/>
    </location>
</feature>
<dbReference type="Gene3D" id="3.40.50.300">
    <property type="entry name" value="P-loop containing nucleotide triphosphate hydrolases"/>
    <property type="match status" value="1"/>
</dbReference>
<organism evidence="17 18">
    <name type="scientific">Chthoniobacter flavus Ellin428</name>
    <dbReference type="NCBI Taxonomy" id="497964"/>
    <lineage>
        <taxon>Bacteria</taxon>
        <taxon>Pseudomonadati</taxon>
        <taxon>Verrucomicrobiota</taxon>
        <taxon>Spartobacteria</taxon>
        <taxon>Chthoniobacterales</taxon>
        <taxon>Chthoniobacteraceae</taxon>
        <taxon>Chthoniobacter</taxon>
    </lineage>
</organism>
<comment type="domain">
    <text evidence="14">The Walker A ATP-binding motif also binds Pi and PPi.</text>
</comment>
<dbReference type="Pfam" id="PF02603">
    <property type="entry name" value="Hpr_kinase_N"/>
    <property type="match status" value="1"/>
</dbReference>
<reference evidence="17 18" key="1">
    <citation type="journal article" date="2011" name="J. Bacteriol.">
        <title>Genome sequence of Chthoniobacter flavus Ellin428, an aerobic heterotrophic soil bacterium.</title>
        <authorList>
            <person name="Kant R."/>
            <person name="van Passel M.W."/>
            <person name="Palva A."/>
            <person name="Lucas S."/>
            <person name="Lapidus A."/>
            <person name="Glavina Del Rio T."/>
            <person name="Dalin E."/>
            <person name="Tice H."/>
            <person name="Bruce D."/>
            <person name="Goodwin L."/>
            <person name="Pitluck S."/>
            <person name="Larimer F.W."/>
            <person name="Land M.L."/>
            <person name="Hauser L."/>
            <person name="Sangwan P."/>
            <person name="de Vos W.M."/>
            <person name="Janssen P.H."/>
            <person name="Smidt H."/>
        </authorList>
    </citation>
    <scope>NUCLEOTIDE SEQUENCE [LARGE SCALE GENOMIC DNA]</scope>
    <source>
        <strain evidence="17 18">Ellin428</strain>
    </source>
</reference>
<comment type="catalytic activity">
    <reaction evidence="13 14">
        <text>[HPr protein]-O-phospho-L-serine + phosphate + H(+) = [HPr protein]-L-serine + diphosphate</text>
        <dbReference type="Rhea" id="RHEA:46604"/>
        <dbReference type="Rhea" id="RHEA-COMP:11602"/>
        <dbReference type="Rhea" id="RHEA-COMP:11603"/>
        <dbReference type="ChEBI" id="CHEBI:15378"/>
        <dbReference type="ChEBI" id="CHEBI:29999"/>
        <dbReference type="ChEBI" id="CHEBI:33019"/>
        <dbReference type="ChEBI" id="CHEBI:43474"/>
        <dbReference type="ChEBI" id="CHEBI:83421"/>
    </reaction>
</comment>
<keyword evidence="7 14" id="KW-0479">Metal-binding</keyword>
<dbReference type="GO" id="GO:0006109">
    <property type="term" value="P:regulation of carbohydrate metabolic process"/>
    <property type="evidence" value="ECO:0007669"/>
    <property type="project" value="UniProtKB-UniRule"/>
</dbReference>
<evidence type="ECO:0000256" key="5">
    <source>
        <dbReference type="ARBA" id="ARBA00022527"/>
    </source>
</evidence>
<evidence type="ECO:0000256" key="7">
    <source>
        <dbReference type="ARBA" id="ARBA00022723"/>
    </source>
</evidence>
<accession>B4D5T4</accession>
<keyword evidence="18" id="KW-1185">Reference proteome</keyword>
<gene>
    <name evidence="14" type="primary">hprK</name>
    <name evidence="17" type="ORF">CfE428DRAFT_4273</name>
</gene>
<keyword evidence="11 14" id="KW-0460">Magnesium</keyword>
<evidence type="ECO:0000256" key="9">
    <source>
        <dbReference type="ARBA" id="ARBA00022777"/>
    </source>
</evidence>
<evidence type="ECO:0000256" key="12">
    <source>
        <dbReference type="ARBA" id="ARBA00023268"/>
    </source>
</evidence>
<dbReference type="STRING" id="497964.CfE428DRAFT_4273"/>
<dbReference type="EMBL" id="ABVL01000014">
    <property type="protein sequence ID" value="EDY18137.1"/>
    <property type="molecule type" value="Genomic_DNA"/>
</dbReference>
<dbReference type="InterPro" id="IPR011104">
    <property type="entry name" value="Hpr_kin/Pase_C"/>
</dbReference>
<dbReference type="PANTHER" id="PTHR30305:SF1">
    <property type="entry name" value="HPR KINASE_PHOSPHORYLASE"/>
    <property type="match status" value="1"/>
</dbReference>
<dbReference type="EC" id="2.7.11.-" evidence="14"/>
<dbReference type="EC" id="2.7.4.-" evidence="14"/>
<dbReference type="SUPFAM" id="SSF75138">
    <property type="entry name" value="HprK N-terminal domain-like"/>
    <property type="match status" value="1"/>
</dbReference>
<evidence type="ECO:0000256" key="13">
    <source>
        <dbReference type="ARBA" id="ARBA00047657"/>
    </source>
</evidence>
<dbReference type="InterPro" id="IPR003755">
    <property type="entry name" value="HPr(Ser)_kin/Pase"/>
</dbReference>
<dbReference type="HAMAP" id="MF_01249">
    <property type="entry name" value="HPr_kinase"/>
    <property type="match status" value="1"/>
</dbReference>
<dbReference type="Gene3D" id="3.40.1390.20">
    <property type="entry name" value="HprK N-terminal domain-like"/>
    <property type="match status" value="1"/>
</dbReference>